<evidence type="ECO:0000313" key="1">
    <source>
        <dbReference type="EMBL" id="SNR14210.1"/>
    </source>
</evidence>
<protein>
    <submittedName>
        <fullName evidence="1">Uncharacterized protein</fullName>
    </submittedName>
</protein>
<dbReference type="EMBL" id="LT899436">
    <property type="protein sequence ID" value="SNR14210.1"/>
    <property type="molecule type" value="Genomic_DNA"/>
</dbReference>
<sequence length="148" mass="16506">MEVKTYYTEGDILIDQVEDILVENFGDTYKYKVNRKAKSIAGKIATGGAADHIVVIKNAYHRMVITLDKVKDPRTITGEANTIVFSEATVAGWLAFFNKEVGIIGHFIIRAIYGKANEFYTEVEKAVKDNIKGKEETINVGLSAIFKK</sequence>
<dbReference type="AlphaFoldDB" id="A0A238U759"/>
<dbReference type="Proteomes" id="UP000215214">
    <property type="component" value="Chromosome TJEJU"/>
</dbReference>
<dbReference type="KEGG" id="tje:TJEJU_0412"/>
<dbReference type="OrthoDB" id="1162696at2"/>
<keyword evidence="2" id="KW-1185">Reference proteome</keyword>
<reference evidence="1 2" key="1">
    <citation type="submission" date="2017-07" db="EMBL/GenBank/DDBJ databases">
        <authorList>
            <person name="Sun Z.S."/>
            <person name="Albrecht U."/>
            <person name="Echele G."/>
            <person name="Lee C.C."/>
        </authorList>
    </citation>
    <scope>NUCLEOTIDE SEQUENCE [LARGE SCALE GENOMIC DNA]</scope>
    <source>
        <strain evidence="2">type strain: KCTC 22618</strain>
    </source>
</reference>
<name>A0A238U759_9FLAO</name>
<dbReference type="RefSeq" id="WP_095069071.1">
    <property type="nucleotide sequence ID" value="NZ_LT899436.1"/>
</dbReference>
<organism evidence="1 2">
    <name type="scientific">Tenacibaculum jejuense</name>
    <dbReference type="NCBI Taxonomy" id="584609"/>
    <lineage>
        <taxon>Bacteria</taxon>
        <taxon>Pseudomonadati</taxon>
        <taxon>Bacteroidota</taxon>
        <taxon>Flavobacteriia</taxon>
        <taxon>Flavobacteriales</taxon>
        <taxon>Flavobacteriaceae</taxon>
        <taxon>Tenacibaculum</taxon>
    </lineage>
</organism>
<proteinExistence type="predicted"/>
<accession>A0A238U759</accession>
<gene>
    <name evidence="1" type="ORF">TJEJU_0412</name>
</gene>
<evidence type="ECO:0000313" key="2">
    <source>
        <dbReference type="Proteomes" id="UP000215214"/>
    </source>
</evidence>